<proteinExistence type="inferred from homology"/>
<protein>
    <submittedName>
        <fullName evidence="8">Peptidase</fullName>
    </submittedName>
</protein>
<evidence type="ECO:0000256" key="3">
    <source>
        <dbReference type="ARBA" id="ARBA00022670"/>
    </source>
</evidence>
<dbReference type="GO" id="GO:0008270">
    <property type="term" value="F:zinc ion binding"/>
    <property type="evidence" value="ECO:0007669"/>
    <property type="project" value="InterPro"/>
</dbReference>
<evidence type="ECO:0000259" key="7">
    <source>
        <dbReference type="PROSITE" id="PS52035"/>
    </source>
</evidence>
<evidence type="ECO:0000313" key="8">
    <source>
        <dbReference type="EMBL" id="DAE13505.1"/>
    </source>
</evidence>
<sequence length="806" mass="90727">MATALDLLMSAKEDTNLLSEESDICTIDAKTRIIFVPSTIVVGGVQSDKNAERIKFSCPKIVGDNLDLSKFSVRINFENVSSVDFNVSIKDQYICDDVAVDGENVTFSWLIGRNAARYMGTVRFIVCAVKTDSDSNISVEWNTTIAEVPVLEGIEIDQPQIGQEEKDVINQLLELTKSTSAEAVQNVNSAKEQAIKDIQSVSQPDTTLTVEGGLAEAKATGEAIGSLKEDLSDLSSTTTDRFSLTAFNNGYLTNRYDAFTFENGFILSDGSDGAESKLRIRSKKYVPFFDKALVTDKKKFVFSLYKYDANGVFVESYKNLRETLGPIDRNCLYRISVVRDDSGAITPADNPIMLLYKKNEFVENDKLEKSLIKKIGAKIDKNDVEAKAYINGVYVETQSRLITKSYYLFDDNLFVRNNGKYAYSVYYFDENFEYLDNLVWKSSDRGIDAEKPVNTKYIKFGIKTANDAAITDDYETVLDSFMIVNRFDRPFIALNNVPLTYYEGLQSEYNFDTNKNASEYLQAFKMLIDEDVNATATSLGRDSSGEDMFVYTIKQASILYEKLSKKPNARPKILIVSGQHGFEKGSVYGLYYFVKDLIENYDKNDSLAYIRGNVELSIIPIANRYGFDNNLYQNANNVNLNRNYEDGFVAGEKNGSTALDQPETKLINDWIKNNSDALALIDFHTNGKQILTDWKNVNWLSIPYMEYPYNDTVYDICTRQISDNTVRFRKEFNLVFGKDVSLGHVDEWKNQPCLDSQAVLNNMIGITCEGFPAFVGAESIYDSNSMKANSEIIGNIILNLLRGFSA</sequence>
<comment type="similarity">
    <text evidence="2">Belongs to the peptidase M14 family.</text>
</comment>
<feature type="domain" description="Peptidase M14" evidence="7">
    <location>
        <begin position="507"/>
        <end position="806"/>
    </location>
</feature>
<evidence type="ECO:0000256" key="4">
    <source>
        <dbReference type="ARBA" id="ARBA00022801"/>
    </source>
</evidence>
<organism evidence="8">
    <name type="scientific">Siphoviridae sp. ctVif31</name>
    <dbReference type="NCBI Taxonomy" id="2825532"/>
    <lineage>
        <taxon>Viruses</taxon>
        <taxon>Duplodnaviria</taxon>
        <taxon>Heunggongvirae</taxon>
        <taxon>Uroviricota</taxon>
        <taxon>Caudoviricetes</taxon>
    </lineage>
</organism>
<dbReference type="GO" id="GO:0004181">
    <property type="term" value="F:metallocarboxypeptidase activity"/>
    <property type="evidence" value="ECO:0007669"/>
    <property type="project" value="InterPro"/>
</dbReference>
<evidence type="ECO:0000256" key="1">
    <source>
        <dbReference type="ARBA" id="ARBA00001947"/>
    </source>
</evidence>
<dbReference type="SUPFAM" id="SSF53187">
    <property type="entry name" value="Zn-dependent exopeptidases"/>
    <property type="match status" value="1"/>
</dbReference>
<keyword evidence="4" id="KW-0378">Hydrolase</keyword>
<dbReference type="GO" id="GO:0005615">
    <property type="term" value="C:extracellular space"/>
    <property type="evidence" value="ECO:0007669"/>
    <property type="project" value="TreeGrafter"/>
</dbReference>
<keyword evidence="3" id="KW-0645">Protease</keyword>
<evidence type="ECO:0000256" key="2">
    <source>
        <dbReference type="ARBA" id="ARBA00005988"/>
    </source>
</evidence>
<evidence type="ECO:0000256" key="6">
    <source>
        <dbReference type="ARBA" id="ARBA00023049"/>
    </source>
</evidence>
<dbReference type="Gene3D" id="3.40.630.10">
    <property type="entry name" value="Zn peptidases"/>
    <property type="match status" value="1"/>
</dbReference>
<dbReference type="PROSITE" id="PS52035">
    <property type="entry name" value="PEPTIDASE_M14"/>
    <property type="match status" value="1"/>
</dbReference>
<dbReference type="PANTHER" id="PTHR11705:SF143">
    <property type="entry name" value="SLL0236 PROTEIN"/>
    <property type="match status" value="1"/>
</dbReference>
<dbReference type="Pfam" id="PF00246">
    <property type="entry name" value="Peptidase_M14"/>
    <property type="match status" value="1"/>
</dbReference>
<evidence type="ECO:0000256" key="5">
    <source>
        <dbReference type="ARBA" id="ARBA00022833"/>
    </source>
</evidence>
<dbReference type="PANTHER" id="PTHR11705">
    <property type="entry name" value="PROTEASE FAMILY M14 CARBOXYPEPTIDASE A,B"/>
    <property type="match status" value="1"/>
</dbReference>
<keyword evidence="5" id="KW-0862">Zinc</keyword>
<keyword evidence="6" id="KW-0482">Metalloprotease</keyword>
<accession>A0A8S5Q3V0</accession>
<dbReference type="SMART" id="SM00631">
    <property type="entry name" value="Zn_pept"/>
    <property type="match status" value="1"/>
</dbReference>
<dbReference type="InterPro" id="IPR000834">
    <property type="entry name" value="Peptidase_M14"/>
</dbReference>
<name>A0A8S5Q3V0_9CAUD</name>
<dbReference type="GO" id="GO:0006508">
    <property type="term" value="P:proteolysis"/>
    <property type="evidence" value="ECO:0007669"/>
    <property type="project" value="UniProtKB-KW"/>
</dbReference>
<dbReference type="EMBL" id="BK015567">
    <property type="protein sequence ID" value="DAE13505.1"/>
    <property type="molecule type" value="Genomic_DNA"/>
</dbReference>
<reference evidence="8" key="1">
    <citation type="journal article" date="2021" name="Proc. Natl. Acad. Sci. U.S.A.">
        <title>A Catalog of Tens of Thousands of Viruses from Human Metagenomes Reveals Hidden Associations with Chronic Diseases.</title>
        <authorList>
            <person name="Tisza M.J."/>
            <person name="Buck C.B."/>
        </authorList>
    </citation>
    <scope>NUCLEOTIDE SEQUENCE</scope>
    <source>
        <strain evidence="8">CtVif31</strain>
    </source>
</reference>
<comment type="cofactor">
    <cofactor evidence="1">
        <name>Zn(2+)</name>
        <dbReference type="ChEBI" id="CHEBI:29105"/>
    </cofactor>
</comment>